<comment type="caution">
    <text evidence="3">The sequence shown here is derived from an EMBL/GenBank/DDBJ whole genome shotgun (WGS) entry which is preliminary data.</text>
</comment>
<feature type="compositionally biased region" description="Basic and acidic residues" evidence="2">
    <location>
        <begin position="1"/>
        <end position="15"/>
    </location>
</feature>
<evidence type="ECO:0000313" key="4">
    <source>
        <dbReference type="Proteomes" id="UP001365846"/>
    </source>
</evidence>
<evidence type="ECO:0000313" key="3">
    <source>
        <dbReference type="EMBL" id="MEJ8814019.1"/>
    </source>
</evidence>
<dbReference type="InterPro" id="IPR038488">
    <property type="entry name" value="Integrase_DNA-bd_sf"/>
</dbReference>
<accession>A0ABU8VK18</accession>
<dbReference type="Proteomes" id="UP001365846">
    <property type="component" value="Unassembled WGS sequence"/>
</dbReference>
<protein>
    <submittedName>
        <fullName evidence="3">Uncharacterized protein</fullName>
    </submittedName>
</protein>
<organism evidence="3 4">
    <name type="scientific">Variovorax ureilyticus</name>
    <dbReference type="NCBI Taxonomy" id="1836198"/>
    <lineage>
        <taxon>Bacteria</taxon>
        <taxon>Pseudomonadati</taxon>
        <taxon>Pseudomonadota</taxon>
        <taxon>Betaproteobacteria</taxon>
        <taxon>Burkholderiales</taxon>
        <taxon>Comamonadaceae</taxon>
        <taxon>Variovorax</taxon>
    </lineage>
</organism>
<evidence type="ECO:0000256" key="1">
    <source>
        <dbReference type="ARBA" id="ARBA00023172"/>
    </source>
</evidence>
<dbReference type="SUPFAM" id="SSF56349">
    <property type="entry name" value="DNA breaking-rejoining enzymes"/>
    <property type="match status" value="1"/>
</dbReference>
<reference evidence="3 4" key="1">
    <citation type="submission" date="2024-03" db="EMBL/GenBank/DDBJ databases">
        <title>Novel species of the genus Variovorax.</title>
        <authorList>
            <person name="Liu Q."/>
            <person name="Xin Y.-H."/>
        </authorList>
    </citation>
    <scope>NUCLEOTIDE SEQUENCE [LARGE SCALE GENOMIC DNA]</scope>
    <source>
        <strain evidence="3 4">KACC 18899</strain>
    </source>
</reference>
<dbReference type="EMBL" id="JBBKZU010000011">
    <property type="protein sequence ID" value="MEJ8814019.1"/>
    <property type="molecule type" value="Genomic_DNA"/>
</dbReference>
<name>A0ABU8VK18_9BURK</name>
<proteinExistence type="predicted"/>
<evidence type="ECO:0000256" key="2">
    <source>
        <dbReference type="SAM" id="MobiDB-lite"/>
    </source>
</evidence>
<keyword evidence="1" id="KW-0233">DNA recombination</keyword>
<dbReference type="InterPro" id="IPR011010">
    <property type="entry name" value="DNA_brk_join_enz"/>
</dbReference>
<dbReference type="InterPro" id="IPR013762">
    <property type="entry name" value="Integrase-like_cat_sf"/>
</dbReference>
<dbReference type="Gene3D" id="1.10.443.10">
    <property type="entry name" value="Intergrase catalytic core"/>
    <property type="match status" value="1"/>
</dbReference>
<dbReference type="Gene3D" id="3.30.160.390">
    <property type="entry name" value="Integrase, DNA-binding domain"/>
    <property type="match status" value="1"/>
</dbReference>
<feature type="region of interest" description="Disordered" evidence="2">
    <location>
        <begin position="1"/>
        <end position="69"/>
    </location>
</feature>
<keyword evidence="4" id="KW-1185">Reference proteome</keyword>
<gene>
    <name evidence="3" type="ORF">WKW77_23245</name>
</gene>
<dbReference type="RefSeq" id="WP_340359250.1">
    <property type="nucleotide sequence ID" value="NZ_JBBKZU010000011.1"/>
</dbReference>
<sequence>MTADDDPRDHGETLRRCPAAVRARSARHHPCDGNDAAPAIDASGTGPADDSPSPARHHKTADRKTADRRPFSKLKFNELRCAYTDRSQKIWDSETPGLGIRLSPGGARKFIVQGHVRGAVVPVTLTLSRACDESSLLDVKVEALKKLQAMEAGIDPREEKHKAAEDDVAKRITLQEIFDLYKLTNQKKRGAKSGPRRASTLGLMQYTLDTYQEGIKGASIASITPRLCAKIFDTITTGGLRAMRERPGWHTPPEPEDRPRHRHYNGIEGAPTTANQVMRTLHTLLEFARNEFRDAKTGLYPILAMAAQAGLAGHYSARSLRSGFVTEAGRRQMPPGEAMKMTGHKNWNVFMGYYRAGDLLCSATARMLEAPER</sequence>